<organism evidence="1 2">
    <name type="scientific">Salicibibacter cibarius</name>
    <dbReference type="NCBI Taxonomy" id="2743000"/>
    <lineage>
        <taxon>Bacteria</taxon>
        <taxon>Bacillati</taxon>
        <taxon>Bacillota</taxon>
        <taxon>Bacilli</taxon>
        <taxon>Bacillales</taxon>
        <taxon>Bacillaceae</taxon>
        <taxon>Salicibibacter</taxon>
    </lineage>
</organism>
<accession>A0A7T7CAN1</accession>
<dbReference type="Proteomes" id="UP000595823">
    <property type="component" value="Chromosome"/>
</dbReference>
<protein>
    <submittedName>
        <fullName evidence="1">Uncharacterized protein</fullName>
    </submittedName>
</protein>
<evidence type="ECO:0000313" key="1">
    <source>
        <dbReference type="EMBL" id="QQK75035.1"/>
    </source>
</evidence>
<sequence>MEFARERFNKTVTVDDLVYALEEMGYSVTLQKDSLTDNERKFATDKLFSEPEVIDQLKYAKENRDADFTAYSGDTEEFAKLVEKINGNQK</sequence>
<name>A0A7T7CAN1_9BACI</name>
<dbReference type="AlphaFoldDB" id="A0A7T7CAN1"/>
<dbReference type="KEGG" id="scia:HUG15_05080"/>
<dbReference type="RefSeq" id="WP_200127574.1">
    <property type="nucleotide sequence ID" value="NZ_CP054705.1"/>
</dbReference>
<evidence type="ECO:0000313" key="2">
    <source>
        <dbReference type="Proteomes" id="UP000595823"/>
    </source>
</evidence>
<gene>
    <name evidence="1" type="ORF">HUG15_05080</name>
</gene>
<proteinExistence type="predicted"/>
<dbReference type="EMBL" id="CP054705">
    <property type="protein sequence ID" value="QQK75035.1"/>
    <property type="molecule type" value="Genomic_DNA"/>
</dbReference>
<keyword evidence="2" id="KW-1185">Reference proteome</keyword>
<reference evidence="1 2" key="1">
    <citation type="submission" date="2020-06" db="EMBL/GenBank/DDBJ databases">
        <title>Genomic analysis of Salicibibacter sp. NKC5-3.</title>
        <authorList>
            <person name="Oh Y.J."/>
        </authorList>
    </citation>
    <scope>NUCLEOTIDE SEQUENCE [LARGE SCALE GENOMIC DNA]</scope>
    <source>
        <strain evidence="1 2">NKC5-3</strain>
    </source>
</reference>